<dbReference type="AlphaFoldDB" id="A0A812DRD8"/>
<evidence type="ECO:0000313" key="2">
    <source>
        <dbReference type="EMBL" id="CAE1306719.1"/>
    </source>
</evidence>
<evidence type="ECO:0000256" key="1">
    <source>
        <dbReference type="SAM" id="MobiDB-lite"/>
    </source>
</evidence>
<feature type="compositionally biased region" description="Polar residues" evidence="1">
    <location>
        <begin position="99"/>
        <end position="109"/>
    </location>
</feature>
<protein>
    <submittedName>
        <fullName evidence="2">Uncharacterized protein</fullName>
    </submittedName>
</protein>
<keyword evidence="3" id="KW-1185">Reference proteome</keyword>
<feature type="compositionally biased region" description="Low complexity" evidence="1">
    <location>
        <begin position="142"/>
        <end position="151"/>
    </location>
</feature>
<feature type="region of interest" description="Disordered" evidence="1">
    <location>
        <begin position="53"/>
        <end position="162"/>
    </location>
</feature>
<dbReference type="Proteomes" id="UP000597762">
    <property type="component" value="Unassembled WGS sequence"/>
</dbReference>
<dbReference type="EMBL" id="CAHIKZ030004060">
    <property type="protein sequence ID" value="CAE1306719.1"/>
    <property type="molecule type" value="Genomic_DNA"/>
</dbReference>
<proteinExistence type="predicted"/>
<gene>
    <name evidence="2" type="ORF">SPHA_58893</name>
</gene>
<feature type="compositionally biased region" description="Basic and acidic residues" evidence="1">
    <location>
        <begin position="84"/>
        <end position="98"/>
    </location>
</feature>
<accession>A0A812DRD8</accession>
<evidence type="ECO:0000313" key="3">
    <source>
        <dbReference type="Proteomes" id="UP000597762"/>
    </source>
</evidence>
<comment type="caution">
    <text evidence="2">The sequence shown here is derived from an EMBL/GenBank/DDBJ whole genome shotgun (WGS) entry which is preliminary data.</text>
</comment>
<feature type="compositionally biased region" description="Basic and acidic residues" evidence="1">
    <location>
        <begin position="127"/>
        <end position="138"/>
    </location>
</feature>
<name>A0A812DRD8_ACAPH</name>
<organism evidence="2 3">
    <name type="scientific">Acanthosepion pharaonis</name>
    <name type="common">Pharaoh cuttlefish</name>
    <name type="synonym">Sepia pharaonis</name>
    <dbReference type="NCBI Taxonomy" id="158019"/>
    <lineage>
        <taxon>Eukaryota</taxon>
        <taxon>Metazoa</taxon>
        <taxon>Spiralia</taxon>
        <taxon>Lophotrochozoa</taxon>
        <taxon>Mollusca</taxon>
        <taxon>Cephalopoda</taxon>
        <taxon>Coleoidea</taxon>
        <taxon>Decapodiformes</taxon>
        <taxon>Sepiida</taxon>
        <taxon>Sepiina</taxon>
        <taxon>Sepiidae</taxon>
        <taxon>Acanthosepion</taxon>
    </lineage>
</organism>
<sequence length="180" mass="19641">MISDDSPGIVEADDQEVSNLVLQYLRLFIRTVEVDDLEATPLVEFPCPRVGAMAEPRPEYPAPPLRAVSSPDAEASEPFPPQRGSERDWDHAPDRQPDSSKSAPWTSQWPRPKASVPTAPLTTSGEGDWKVVGKEESKVGGTQQSVDVSTSDSRRDDASGPLLPGWIILHTLKRSSGSRK</sequence>
<reference evidence="2" key="1">
    <citation type="submission" date="2021-01" db="EMBL/GenBank/DDBJ databases">
        <authorList>
            <person name="Li R."/>
            <person name="Bekaert M."/>
        </authorList>
    </citation>
    <scope>NUCLEOTIDE SEQUENCE</scope>
    <source>
        <strain evidence="2">Farmed</strain>
    </source>
</reference>